<feature type="domain" description="ABC transmembrane type-1" evidence="9">
    <location>
        <begin position="17"/>
        <end position="297"/>
    </location>
</feature>
<evidence type="ECO:0000256" key="5">
    <source>
        <dbReference type="ARBA" id="ARBA00022989"/>
    </source>
</evidence>
<evidence type="ECO:0000259" key="9">
    <source>
        <dbReference type="PROSITE" id="PS50929"/>
    </source>
</evidence>
<evidence type="ECO:0000256" key="3">
    <source>
        <dbReference type="ARBA" id="ARBA00022741"/>
    </source>
</evidence>
<dbReference type="Pfam" id="PF00005">
    <property type="entry name" value="ABC_tran"/>
    <property type="match status" value="1"/>
</dbReference>
<evidence type="ECO:0000256" key="7">
    <source>
        <dbReference type="SAM" id="Phobius"/>
    </source>
</evidence>
<dbReference type="InterPro" id="IPR003593">
    <property type="entry name" value="AAA+_ATPase"/>
</dbReference>
<feature type="transmembrane region" description="Helical" evidence="7">
    <location>
        <begin position="244"/>
        <end position="262"/>
    </location>
</feature>
<organism evidence="10 11">
    <name type="scientific">Actinokineospora terrae</name>
    <dbReference type="NCBI Taxonomy" id="155974"/>
    <lineage>
        <taxon>Bacteria</taxon>
        <taxon>Bacillati</taxon>
        <taxon>Actinomycetota</taxon>
        <taxon>Actinomycetes</taxon>
        <taxon>Pseudonocardiales</taxon>
        <taxon>Pseudonocardiaceae</taxon>
        <taxon>Actinokineospora</taxon>
    </lineage>
</organism>
<dbReference type="GO" id="GO:0005886">
    <property type="term" value="C:plasma membrane"/>
    <property type="evidence" value="ECO:0007669"/>
    <property type="project" value="UniProtKB-SubCell"/>
</dbReference>
<comment type="subcellular location">
    <subcellularLocation>
        <location evidence="1">Cell membrane</location>
        <topology evidence="1">Multi-pass membrane protein</topology>
    </subcellularLocation>
</comment>
<dbReference type="GO" id="GO:0016887">
    <property type="term" value="F:ATP hydrolysis activity"/>
    <property type="evidence" value="ECO:0007669"/>
    <property type="project" value="InterPro"/>
</dbReference>
<keyword evidence="5 7" id="KW-1133">Transmembrane helix</keyword>
<dbReference type="Pfam" id="PF00664">
    <property type="entry name" value="ABC_membrane"/>
    <property type="match status" value="1"/>
</dbReference>
<dbReference type="GO" id="GO:0005524">
    <property type="term" value="F:ATP binding"/>
    <property type="evidence" value="ECO:0007669"/>
    <property type="project" value="UniProtKB-KW"/>
</dbReference>
<proteinExistence type="predicted"/>
<feature type="transmembrane region" description="Helical" evidence="7">
    <location>
        <begin position="55"/>
        <end position="76"/>
    </location>
</feature>
<sequence length="547" mass="57847">MDLLRSGLRRERAVLGAGLAATVVQQAALLALPWCVQHGLDEGITPGDSGRTVFWSVTTCLVAVLMVVAAVAGKWWSNLAANRIAHALRGDLAARVGVLDRAALAPFGRGDLAMRVTRDTEMINAWVQGLTRWSRVVVTVLVVVPAVALLDPMLLTVLLVAMPLLGLLNAQFPGRYRAANERLSGAHGDRADAVEDLLSASAAVRGLGGEQVLVRRHGEVSAHVTRHTLGVARISAWWVSAPPALLRLAVAIGLAVGGLAAIDGRITVGSLVAFTSWMITMTVAVTVLVDLLVNRGQARVAAARVAEVLAAVPAVAAPHDPRPLPDSGMLSAVGVTAVRDGRTVLGPVDLLAAPGELVVVTGPTGSGKSVLVRLLCRLDDPDHGTVHFGGIDLRLADPEQVWRRIGVVPQRPVVLSGTLRDNITLDRDIDEDLVREACRVAALDEFIQDLPDGYETVVGERGETLSGGQVQRLALARGLLDKPPVLVLDDVTSAVDAETERTILRRLRDWSPQTAIVFVSHRPAVVAAADRLIVLAADREGMEVVGG</sequence>
<evidence type="ECO:0000256" key="6">
    <source>
        <dbReference type="ARBA" id="ARBA00023136"/>
    </source>
</evidence>
<gene>
    <name evidence="10" type="ORF">SAMN04487818_101458</name>
</gene>
<dbReference type="SUPFAM" id="SSF52540">
    <property type="entry name" value="P-loop containing nucleoside triphosphate hydrolases"/>
    <property type="match status" value="1"/>
</dbReference>
<dbReference type="SMART" id="SM00382">
    <property type="entry name" value="AAA"/>
    <property type="match status" value="1"/>
</dbReference>
<dbReference type="RefSeq" id="WP_092774687.1">
    <property type="nucleotide sequence ID" value="NZ_FOGI01000001.1"/>
</dbReference>
<dbReference type="Gene3D" id="1.20.1560.10">
    <property type="entry name" value="ABC transporter type 1, transmembrane domain"/>
    <property type="match status" value="1"/>
</dbReference>
<keyword evidence="11" id="KW-1185">Reference proteome</keyword>
<evidence type="ECO:0000259" key="8">
    <source>
        <dbReference type="PROSITE" id="PS50893"/>
    </source>
</evidence>
<dbReference type="PROSITE" id="PS50893">
    <property type="entry name" value="ABC_TRANSPORTER_2"/>
    <property type="match status" value="1"/>
</dbReference>
<reference evidence="11" key="1">
    <citation type="submission" date="2016-10" db="EMBL/GenBank/DDBJ databases">
        <authorList>
            <person name="Varghese N."/>
            <person name="Submissions S."/>
        </authorList>
    </citation>
    <scope>NUCLEOTIDE SEQUENCE [LARGE SCALE GENOMIC DNA]</scope>
    <source>
        <strain evidence="11">DSM 44260</strain>
    </source>
</reference>
<keyword evidence="2 7" id="KW-0812">Transmembrane</keyword>
<dbReference type="PANTHER" id="PTHR43394">
    <property type="entry name" value="ATP-DEPENDENT PERMEASE MDL1, MITOCHONDRIAL"/>
    <property type="match status" value="1"/>
</dbReference>
<dbReference type="Proteomes" id="UP000199051">
    <property type="component" value="Unassembled WGS sequence"/>
</dbReference>
<dbReference type="PROSITE" id="PS50929">
    <property type="entry name" value="ABC_TM1F"/>
    <property type="match status" value="1"/>
</dbReference>
<dbReference type="InterPro" id="IPR036640">
    <property type="entry name" value="ABC1_TM_sf"/>
</dbReference>
<dbReference type="SUPFAM" id="SSF90123">
    <property type="entry name" value="ABC transporter transmembrane region"/>
    <property type="match status" value="1"/>
</dbReference>
<dbReference type="STRING" id="155974.SAMN04487818_101458"/>
<evidence type="ECO:0000256" key="4">
    <source>
        <dbReference type="ARBA" id="ARBA00022840"/>
    </source>
</evidence>
<evidence type="ECO:0000313" key="11">
    <source>
        <dbReference type="Proteomes" id="UP000199051"/>
    </source>
</evidence>
<dbReference type="PANTHER" id="PTHR43394:SF1">
    <property type="entry name" value="ATP-BINDING CASSETTE SUB-FAMILY B MEMBER 10, MITOCHONDRIAL"/>
    <property type="match status" value="1"/>
</dbReference>
<dbReference type="InterPro" id="IPR027417">
    <property type="entry name" value="P-loop_NTPase"/>
</dbReference>
<evidence type="ECO:0000313" key="10">
    <source>
        <dbReference type="EMBL" id="SER06507.1"/>
    </source>
</evidence>
<dbReference type="GO" id="GO:0015421">
    <property type="term" value="F:ABC-type oligopeptide transporter activity"/>
    <property type="evidence" value="ECO:0007669"/>
    <property type="project" value="TreeGrafter"/>
</dbReference>
<dbReference type="Gene3D" id="3.40.50.300">
    <property type="entry name" value="P-loop containing nucleotide triphosphate hydrolases"/>
    <property type="match status" value="1"/>
</dbReference>
<keyword evidence="6 7" id="KW-0472">Membrane</keyword>
<dbReference type="InterPro" id="IPR003439">
    <property type="entry name" value="ABC_transporter-like_ATP-bd"/>
</dbReference>
<feature type="domain" description="ABC transporter" evidence="8">
    <location>
        <begin position="330"/>
        <end position="544"/>
    </location>
</feature>
<protein>
    <submittedName>
        <fullName evidence="10">ABC-type multidrug transport system, ATPase and permease component</fullName>
    </submittedName>
</protein>
<dbReference type="InterPro" id="IPR011527">
    <property type="entry name" value="ABC1_TM_dom"/>
</dbReference>
<keyword evidence="3" id="KW-0547">Nucleotide-binding</keyword>
<name>A0A1H9L5S7_9PSEU</name>
<feature type="transmembrane region" description="Helical" evidence="7">
    <location>
        <begin position="268"/>
        <end position="293"/>
    </location>
</feature>
<dbReference type="EMBL" id="FOGI01000001">
    <property type="protein sequence ID" value="SER06507.1"/>
    <property type="molecule type" value="Genomic_DNA"/>
</dbReference>
<dbReference type="AlphaFoldDB" id="A0A1H9L5S7"/>
<evidence type="ECO:0000256" key="2">
    <source>
        <dbReference type="ARBA" id="ARBA00022692"/>
    </source>
</evidence>
<keyword evidence="4" id="KW-0067">ATP-binding</keyword>
<accession>A0A1H9L5S7</accession>
<dbReference type="InterPro" id="IPR039421">
    <property type="entry name" value="Type_1_exporter"/>
</dbReference>
<evidence type="ECO:0000256" key="1">
    <source>
        <dbReference type="ARBA" id="ARBA00004651"/>
    </source>
</evidence>